<evidence type="ECO:0000256" key="2">
    <source>
        <dbReference type="ARBA" id="ARBA00022670"/>
    </source>
</evidence>
<protein>
    <recommendedName>
        <fullName evidence="7">Peptidase E</fullName>
    </recommendedName>
</protein>
<dbReference type="Proteomes" id="UP000019678">
    <property type="component" value="Unassembled WGS sequence"/>
</dbReference>
<evidence type="ECO:0000313" key="6">
    <source>
        <dbReference type="Proteomes" id="UP000019678"/>
    </source>
</evidence>
<evidence type="ECO:0000256" key="3">
    <source>
        <dbReference type="ARBA" id="ARBA00022801"/>
    </source>
</evidence>
<dbReference type="RefSeq" id="WP_044250718.1">
    <property type="nucleotide sequence ID" value="NZ_ASRX01000102.1"/>
</dbReference>
<evidence type="ECO:0000256" key="4">
    <source>
        <dbReference type="ARBA" id="ARBA00022825"/>
    </source>
</evidence>
<dbReference type="GO" id="GO:0008236">
    <property type="term" value="F:serine-type peptidase activity"/>
    <property type="evidence" value="ECO:0007669"/>
    <property type="project" value="UniProtKB-KW"/>
</dbReference>
<accession>A0A017SUK9</accession>
<dbReference type="STRING" id="1192034.CAP_0354"/>
<name>A0A017SUK9_9BACT</name>
<gene>
    <name evidence="5" type="ORF">CAP_0354</name>
</gene>
<reference evidence="5 6" key="1">
    <citation type="submission" date="2013-05" db="EMBL/GenBank/DDBJ databases">
        <title>Genome assembly of Chondromyces apiculatus DSM 436.</title>
        <authorList>
            <person name="Sharma G."/>
            <person name="Khatri I."/>
            <person name="Kaur C."/>
            <person name="Mayilraj S."/>
            <person name="Subramanian S."/>
        </authorList>
    </citation>
    <scope>NUCLEOTIDE SEQUENCE [LARGE SCALE GENOMIC DNA]</scope>
    <source>
        <strain evidence="5 6">DSM 436</strain>
    </source>
</reference>
<evidence type="ECO:0000313" key="5">
    <source>
        <dbReference type="EMBL" id="EYF00663.1"/>
    </source>
</evidence>
<dbReference type="SUPFAM" id="SSF52317">
    <property type="entry name" value="Class I glutamine amidotransferase-like"/>
    <property type="match status" value="1"/>
</dbReference>
<sequence length="373" mass="42027">MRGTLLLNGNAESEEHLIQAAAPLLLGSRHADPALAASRTVLLVTAGWAEHEHDEGHIKRALNRIGLSSAWDAGYDRALVNLSLLAELNDLCRRAPELSDAWGELRDAEQTARRFYLEHNAHLLTLFRRALHDAKQLDPDLTVPRLLSRESPTGGPRPLARHALAQQLRQALSTLEANDDHLFQLLAEIERRAFDAAGAVYHPGWRATRERLEQRILDANTILLFGGRLDLLLDALRFFRLREPLAEALRRGAQIVAMSAGAMSLCERVIVYDDFAETPRDFQLYDRGLGLVRDLQLFPHCMERIQTDDPDNLAYLARRFRHQACIGLNQRSFLFLELTPRRATSWGNDDAVYRFGPDGTKHAYRAGEAIPFG</sequence>
<keyword evidence="3" id="KW-0378">Hydrolase</keyword>
<comment type="caution">
    <text evidence="5">The sequence shown here is derived from an EMBL/GenBank/DDBJ whole genome shotgun (WGS) entry which is preliminary data.</text>
</comment>
<comment type="similarity">
    <text evidence="1">Belongs to the peptidase S51 family.</text>
</comment>
<keyword evidence="2" id="KW-0645">Protease</keyword>
<organism evidence="5 6">
    <name type="scientific">Chondromyces apiculatus DSM 436</name>
    <dbReference type="NCBI Taxonomy" id="1192034"/>
    <lineage>
        <taxon>Bacteria</taxon>
        <taxon>Pseudomonadati</taxon>
        <taxon>Myxococcota</taxon>
        <taxon>Polyangia</taxon>
        <taxon>Polyangiales</taxon>
        <taxon>Polyangiaceae</taxon>
        <taxon>Chondromyces</taxon>
    </lineage>
</organism>
<proteinExistence type="inferred from homology"/>
<evidence type="ECO:0008006" key="7">
    <source>
        <dbReference type="Google" id="ProtNLM"/>
    </source>
</evidence>
<keyword evidence="4" id="KW-0720">Serine protease</keyword>
<keyword evidence="6" id="KW-1185">Reference proteome</keyword>
<dbReference type="InterPro" id="IPR005320">
    <property type="entry name" value="Peptidase_S51"/>
</dbReference>
<dbReference type="GO" id="GO:0006508">
    <property type="term" value="P:proteolysis"/>
    <property type="evidence" value="ECO:0007669"/>
    <property type="project" value="UniProtKB-KW"/>
</dbReference>
<evidence type="ECO:0000256" key="1">
    <source>
        <dbReference type="ARBA" id="ARBA00006534"/>
    </source>
</evidence>
<dbReference type="eggNOG" id="COG3340">
    <property type="taxonomic scope" value="Bacteria"/>
</dbReference>
<dbReference type="AlphaFoldDB" id="A0A017SUK9"/>
<dbReference type="Pfam" id="PF03575">
    <property type="entry name" value="Peptidase_S51"/>
    <property type="match status" value="1"/>
</dbReference>
<dbReference type="Gene3D" id="3.40.50.880">
    <property type="match status" value="1"/>
</dbReference>
<dbReference type="EMBL" id="ASRX01000102">
    <property type="protein sequence ID" value="EYF00663.1"/>
    <property type="molecule type" value="Genomic_DNA"/>
</dbReference>
<dbReference type="InterPro" id="IPR029062">
    <property type="entry name" value="Class_I_gatase-like"/>
</dbReference>
<dbReference type="OrthoDB" id="4857326at2"/>